<dbReference type="InterPro" id="IPR050272">
    <property type="entry name" value="Isochorismatase-like_hydrls"/>
</dbReference>
<dbReference type="PANTHER" id="PTHR43540:SF1">
    <property type="entry name" value="ISOCHORISMATASE HYDROLASE"/>
    <property type="match status" value="1"/>
</dbReference>
<dbReference type="SUPFAM" id="SSF52499">
    <property type="entry name" value="Isochorismatase-like hydrolases"/>
    <property type="match status" value="1"/>
</dbReference>
<dbReference type="PANTHER" id="PTHR43540">
    <property type="entry name" value="PEROXYUREIDOACRYLATE/UREIDOACRYLATE AMIDOHYDROLASE-RELATED"/>
    <property type="match status" value="1"/>
</dbReference>
<feature type="domain" description="Isochorismatase-like" evidence="2">
    <location>
        <begin position="21"/>
        <end position="207"/>
    </location>
</feature>
<dbReference type="EMBL" id="JACBYR010000001">
    <property type="protein sequence ID" value="NYE81211.1"/>
    <property type="molecule type" value="Genomic_DNA"/>
</dbReference>
<evidence type="ECO:0000256" key="1">
    <source>
        <dbReference type="ARBA" id="ARBA00022801"/>
    </source>
</evidence>
<dbReference type="AlphaFoldDB" id="A0A7Y9LM29"/>
<accession>A0A7Y9LM29</accession>
<dbReference type="InterPro" id="IPR036380">
    <property type="entry name" value="Isochorismatase-like_sf"/>
</dbReference>
<reference evidence="3 4" key="1">
    <citation type="submission" date="2020-07" db="EMBL/GenBank/DDBJ databases">
        <title>Genomic Encyclopedia of Type Strains, Phase IV (KMG-V): Genome sequencing to study the core and pangenomes of soil and plant-associated prokaryotes.</title>
        <authorList>
            <person name="Whitman W."/>
        </authorList>
    </citation>
    <scope>NUCLEOTIDE SEQUENCE [LARGE SCALE GENOMIC DNA]</scope>
    <source>
        <strain evidence="3 4">SAS40</strain>
    </source>
</reference>
<evidence type="ECO:0000259" key="2">
    <source>
        <dbReference type="Pfam" id="PF00857"/>
    </source>
</evidence>
<keyword evidence="4" id="KW-1185">Reference proteome</keyword>
<dbReference type="InterPro" id="IPR000868">
    <property type="entry name" value="Isochorismatase-like_dom"/>
</dbReference>
<gene>
    <name evidence="3" type="ORF">FHW18_000482</name>
</gene>
<proteinExistence type="predicted"/>
<evidence type="ECO:0000313" key="3">
    <source>
        <dbReference type="EMBL" id="NYE81211.1"/>
    </source>
</evidence>
<evidence type="ECO:0000313" key="4">
    <source>
        <dbReference type="Proteomes" id="UP000542125"/>
    </source>
</evidence>
<dbReference type="Proteomes" id="UP000542125">
    <property type="component" value="Unassembled WGS sequence"/>
</dbReference>
<dbReference type="Gene3D" id="3.40.50.850">
    <property type="entry name" value="Isochorismatase-like"/>
    <property type="match status" value="1"/>
</dbReference>
<protein>
    <submittedName>
        <fullName evidence="3">Nicotinamidase-related amidase</fullName>
    </submittedName>
</protein>
<keyword evidence="1" id="KW-0378">Hydrolase</keyword>
<name>A0A7Y9LM29_9BURK</name>
<dbReference type="Pfam" id="PF00857">
    <property type="entry name" value="Isochorismatase"/>
    <property type="match status" value="1"/>
</dbReference>
<sequence>MTALMTAPMTAVPMPSPASRTVVLAVHYQNDVLHRDGKVRVGLSADMDDERARVVERASALLDGARARGMAVVSARAAYREDGADVIQNCAIFRNVVSSGVLRDGTWGCAFHDGLGPVDGEFVVKHTRVNAFYGSPLEEVLRLLGATRLIIAGISTHSAVEHAARHAADIGFDVIVAEDACCSATRATHEASLASMSLIATIMTTADAVAVLAEESARARH</sequence>
<organism evidence="3 4">
    <name type="scientific">Pigmentiphaga litoralis</name>
    <dbReference type="NCBI Taxonomy" id="516702"/>
    <lineage>
        <taxon>Bacteria</taxon>
        <taxon>Pseudomonadati</taxon>
        <taxon>Pseudomonadota</taxon>
        <taxon>Betaproteobacteria</taxon>
        <taxon>Burkholderiales</taxon>
        <taxon>Alcaligenaceae</taxon>
        <taxon>Pigmentiphaga</taxon>
    </lineage>
</organism>
<dbReference type="CDD" id="cd00431">
    <property type="entry name" value="cysteine_hydrolases"/>
    <property type="match status" value="1"/>
</dbReference>
<comment type="caution">
    <text evidence="3">The sequence shown here is derived from an EMBL/GenBank/DDBJ whole genome shotgun (WGS) entry which is preliminary data.</text>
</comment>
<dbReference type="GO" id="GO:0016787">
    <property type="term" value="F:hydrolase activity"/>
    <property type="evidence" value="ECO:0007669"/>
    <property type="project" value="UniProtKB-KW"/>
</dbReference>